<gene>
    <name evidence="3" type="ORF">Csp1_21600</name>
</gene>
<evidence type="ECO:0008006" key="5">
    <source>
        <dbReference type="Google" id="ProtNLM"/>
    </source>
</evidence>
<name>A0A2Z3YZY8_9CORY</name>
<evidence type="ECO:0000256" key="1">
    <source>
        <dbReference type="ARBA" id="ARBA00022946"/>
    </source>
</evidence>
<dbReference type="InterPro" id="IPR045179">
    <property type="entry name" value="YgfZ/GcvT"/>
</dbReference>
<feature type="region of interest" description="Disordered" evidence="2">
    <location>
        <begin position="273"/>
        <end position="294"/>
    </location>
</feature>
<protein>
    <recommendedName>
        <fullName evidence="5">tRNA-modifying protein YgfZ</fullName>
    </recommendedName>
</protein>
<dbReference type="AlphaFoldDB" id="A0A2Z3YZY8"/>
<dbReference type="STRING" id="1737425.GCA_900049755_01183"/>
<dbReference type="Proteomes" id="UP000247696">
    <property type="component" value="Chromosome"/>
</dbReference>
<dbReference type="KEGG" id="cpre:Csp1_21600"/>
<evidence type="ECO:0000313" key="4">
    <source>
        <dbReference type="Proteomes" id="UP000247696"/>
    </source>
</evidence>
<evidence type="ECO:0000313" key="3">
    <source>
        <dbReference type="EMBL" id="AWT26913.1"/>
    </source>
</evidence>
<dbReference type="Gene3D" id="3.30.1360.120">
    <property type="entry name" value="Probable tRNA modification gtpase trme, domain 1"/>
    <property type="match status" value="1"/>
</dbReference>
<keyword evidence="4" id="KW-1185">Reference proteome</keyword>
<dbReference type="NCBIfam" id="TIGR03317">
    <property type="entry name" value="ygfZ_signature"/>
    <property type="match status" value="1"/>
</dbReference>
<reference evidence="4" key="1">
    <citation type="submission" date="2017-11" db="EMBL/GenBank/DDBJ databases">
        <title>Otitis media/interna in a cat caused by the recently described species Corynebacterium provencense.</title>
        <authorList>
            <person name="Kittl S."/>
            <person name="Brodard I."/>
            <person name="Rychener L."/>
            <person name="Jores J."/>
            <person name="Roosje P."/>
            <person name="Gobeli Brawand S."/>
        </authorList>
    </citation>
    <scope>NUCLEOTIDE SEQUENCE [LARGE SCALE GENOMIC DNA]</scope>
    <source>
        <strain evidence="4">17KM38</strain>
    </source>
</reference>
<organism evidence="3 4">
    <name type="scientific">Corynebacterium provencense</name>
    <dbReference type="NCBI Taxonomy" id="1737425"/>
    <lineage>
        <taxon>Bacteria</taxon>
        <taxon>Bacillati</taxon>
        <taxon>Actinomycetota</taxon>
        <taxon>Actinomycetes</taxon>
        <taxon>Mycobacteriales</taxon>
        <taxon>Corynebacteriaceae</taxon>
        <taxon>Corynebacterium</taxon>
    </lineage>
</organism>
<dbReference type="PANTHER" id="PTHR22602">
    <property type="entry name" value="TRANSFERASE CAF17, MITOCHONDRIAL-RELATED"/>
    <property type="match status" value="1"/>
</dbReference>
<dbReference type="InterPro" id="IPR017703">
    <property type="entry name" value="YgfZ/GCV_T_CS"/>
</dbReference>
<keyword evidence="1" id="KW-0809">Transit peptide</keyword>
<dbReference type="SUPFAM" id="SSF103025">
    <property type="entry name" value="Folate-binding domain"/>
    <property type="match status" value="1"/>
</dbReference>
<evidence type="ECO:0000256" key="2">
    <source>
        <dbReference type="SAM" id="MobiDB-lite"/>
    </source>
</evidence>
<dbReference type="GO" id="GO:0016226">
    <property type="term" value="P:iron-sulfur cluster assembly"/>
    <property type="evidence" value="ECO:0007669"/>
    <property type="project" value="TreeGrafter"/>
</dbReference>
<sequence>MAAAPVRRWVTVDGVSVPEVSPIVAHVAAASTRDGTGVESVTARHYGAPLVEQSRVDEGATGLVDGWDRVALTVTGAAARGWLNDFISQKIDAAAPGTATDGLLLDARGRIEQAFGISVVTPDNVDAEHSGAGDGDPVVVLDVAADRADDLEGFLRRMVFWSGVEIDRPALARLSVLRPDGFPGTGAAGTSGAPHPLAVFWRTRQTSGIPVTDLWVPRERITGVWDDLVSAGAVPTGGTAVDAWRLRDRVPVLGVDTDERVIPHEVPAFIGPESGEATRLADAQDGPTSSSVHLNKGCYRGQETVSRVHNLGQPPRLLVLLQLDGSTGTLPEVGSSVTAGGRTVGRTGAPVHDADYGPVVLALVKRAVVEAAAAGTAPPLQADGVDAAIDPDDLQFRRSEKPGRLAVDRLRGKG</sequence>
<dbReference type="PANTHER" id="PTHR22602:SF0">
    <property type="entry name" value="TRANSFERASE CAF17, MITOCHONDRIAL-RELATED"/>
    <property type="match status" value="1"/>
</dbReference>
<dbReference type="InterPro" id="IPR027266">
    <property type="entry name" value="TrmE/GcvT-like"/>
</dbReference>
<proteinExistence type="predicted"/>
<dbReference type="EMBL" id="CP024988">
    <property type="protein sequence ID" value="AWT26913.1"/>
    <property type="molecule type" value="Genomic_DNA"/>
</dbReference>
<accession>A0A2Z3YZY8</accession>